<evidence type="ECO:0000313" key="5">
    <source>
        <dbReference type="Proteomes" id="UP001202867"/>
    </source>
</evidence>
<reference evidence="4 5" key="1">
    <citation type="submission" date="2022-04" db="EMBL/GenBank/DDBJ databases">
        <authorList>
            <person name="Grouzdev D.S."/>
            <person name="Pantiukh K.S."/>
            <person name="Krutkina M.S."/>
        </authorList>
    </citation>
    <scope>NUCLEOTIDE SEQUENCE [LARGE SCALE GENOMIC DNA]</scope>
    <source>
        <strain evidence="4 5">Jip08</strain>
    </source>
</reference>
<sequence length="151" mass="16673">MSAPSIRGLTAQDHALWLPLWQGYLTFYEASLPEEVTATTWARLLDPAAPVHGALAFDGEGRSVGLVHWIFHRSTWSVGPACYLNDLFVEPGQRGGGFGRALIAHVTGEARAQGAAKLYWLTHETNATAQRLYNAVAERTGFIQYRKTLDF</sequence>
<proteinExistence type="predicted"/>
<accession>A0ABT0DJL0</accession>
<feature type="domain" description="N-acetyltransferase" evidence="3">
    <location>
        <begin position="4"/>
        <end position="151"/>
    </location>
</feature>
<reference evidence="5" key="2">
    <citation type="submission" date="2023-07" db="EMBL/GenBank/DDBJ databases">
        <title>Ancylobacter moscoviensis sp. nov., facultatively methylotrophic bacteria from activated sludge and the reclassification of Starkeya novella (Starkey 1934) Kelly et al. 2000 as Ancylobacter novellus comb. nov., Starkeya koreensis Im et al. 2006 as Ancylobacter koreensis comb.nov., Angulomicrobium tetraedrale Vasil'eva et al. 1986 as Ancylobacter tetraedralis comb. nov., Angulomicrobium amanitiforme Fritz et al. 2004 as Ancylobacter amanitiformis comb. nov. and Methylorhabdus multivorans Doronina et al. 1996 as Ancylobacter multivorans comb. nov. and emended description of the genus Ancylobacter.</title>
        <authorList>
            <person name="Doronina N."/>
            <person name="Chemodurova A."/>
            <person name="Grouzdev D."/>
            <person name="Koziaeva V."/>
            <person name="Shi W."/>
            <person name="Wu L."/>
            <person name="Kaparullina E."/>
        </authorList>
    </citation>
    <scope>NUCLEOTIDE SEQUENCE [LARGE SCALE GENOMIC DNA]</scope>
    <source>
        <strain evidence="5">Jip08</strain>
    </source>
</reference>
<dbReference type="PROSITE" id="PS51186">
    <property type="entry name" value="GNAT"/>
    <property type="match status" value="1"/>
</dbReference>
<evidence type="ECO:0000313" key="4">
    <source>
        <dbReference type="EMBL" id="MCK0207287.1"/>
    </source>
</evidence>
<dbReference type="Proteomes" id="UP001202867">
    <property type="component" value="Unassembled WGS sequence"/>
</dbReference>
<comment type="caution">
    <text evidence="4">The sequence shown here is derived from an EMBL/GenBank/DDBJ whole genome shotgun (WGS) entry which is preliminary data.</text>
</comment>
<dbReference type="Gene3D" id="3.40.630.30">
    <property type="match status" value="1"/>
</dbReference>
<organism evidence="4 5">
    <name type="scientific">Ancylobacter koreensis</name>
    <dbReference type="NCBI Taxonomy" id="266121"/>
    <lineage>
        <taxon>Bacteria</taxon>
        <taxon>Pseudomonadati</taxon>
        <taxon>Pseudomonadota</taxon>
        <taxon>Alphaproteobacteria</taxon>
        <taxon>Hyphomicrobiales</taxon>
        <taxon>Xanthobacteraceae</taxon>
        <taxon>Ancylobacter</taxon>
    </lineage>
</organism>
<dbReference type="SUPFAM" id="SSF55729">
    <property type="entry name" value="Acyl-CoA N-acyltransferases (Nat)"/>
    <property type="match status" value="1"/>
</dbReference>
<dbReference type="CDD" id="cd04301">
    <property type="entry name" value="NAT_SF"/>
    <property type="match status" value="1"/>
</dbReference>
<keyword evidence="1" id="KW-0808">Transferase</keyword>
<evidence type="ECO:0000256" key="1">
    <source>
        <dbReference type="ARBA" id="ARBA00022679"/>
    </source>
</evidence>
<dbReference type="EMBL" id="JALKCG010000001">
    <property type="protein sequence ID" value="MCK0207287.1"/>
    <property type="molecule type" value="Genomic_DNA"/>
</dbReference>
<gene>
    <name evidence="4" type="ORF">MWN33_04485</name>
</gene>
<protein>
    <submittedName>
        <fullName evidence="4">GNAT family N-acetyltransferase</fullName>
    </submittedName>
</protein>
<dbReference type="InterPro" id="IPR051016">
    <property type="entry name" value="Diverse_Substrate_AcTransf"/>
</dbReference>
<dbReference type="Pfam" id="PF00583">
    <property type="entry name" value="Acetyltransf_1"/>
    <property type="match status" value="1"/>
</dbReference>
<dbReference type="InterPro" id="IPR000182">
    <property type="entry name" value="GNAT_dom"/>
</dbReference>
<keyword evidence="2" id="KW-0012">Acyltransferase</keyword>
<name>A0ABT0DJL0_9HYPH</name>
<keyword evidence="5" id="KW-1185">Reference proteome</keyword>
<dbReference type="PANTHER" id="PTHR10545:SF42">
    <property type="entry name" value="ACETYLTRANSFERASE"/>
    <property type="match status" value="1"/>
</dbReference>
<dbReference type="RefSeq" id="WP_247199140.1">
    <property type="nucleotide sequence ID" value="NZ_JALKCG010000001.1"/>
</dbReference>
<dbReference type="PANTHER" id="PTHR10545">
    <property type="entry name" value="DIAMINE N-ACETYLTRANSFERASE"/>
    <property type="match status" value="1"/>
</dbReference>
<evidence type="ECO:0000256" key="2">
    <source>
        <dbReference type="ARBA" id="ARBA00023315"/>
    </source>
</evidence>
<dbReference type="InterPro" id="IPR016181">
    <property type="entry name" value="Acyl_CoA_acyltransferase"/>
</dbReference>
<evidence type="ECO:0000259" key="3">
    <source>
        <dbReference type="PROSITE" id="PS51186"/>
    </source>
</evidence>